<dbReference type="SUPFAM" id="SSF48208">
    <property type="entry name" value="Six-hairpin glycosidases"/>
    <property type="match status" value="1"/>
</dbReference>
<sequence>MRHGEKWRASWIWGGAEESPRNEWRCFRRSFVAPKGCDAAVLSIAADSRYALYVNGEWGGRGPARSWPEKQSYDTYEVGHLIRAGERNTIAVLVMHFGVSTFYYVRGRGGLLAQMELLSEGRMLQTIVTDGEWRTVRHPGHDPRSPRMSCQQAFAERIDARLGSTEWVSPHYDDAEWERALTIGIAGTAPWTELEPRDIPLLAEESRYPSRIESLRRVEPIAWSTAIDVRSQMDPDSANHCNPVGYVGYLATTIRVKSAAVLTLGFPNATSHLPGVALNGAHIEASAYTGKPPERYVELTLRPGDNFLWLDVTHEADHGRNLQLGMDSAEPFELVSPFGEQIGTSASPFVSVGPFDRVEVIDHRPGRELSKNHEGYLRLRNCPSPSELTEFERWIRQVPKTLVSRDNVFVACIWSRRETRLQVPYELRHAIDSSPAPGVVPLFDEADTEMIVDFGLELSGYLAFDLEASAGTIVDFYGFEYMRDDYRQDTYDLDNTLRYICTEGRQAYISPIRRGMRYVMVTVRGASRPLKLYGLQVRQSHYPVAEIGAFRCSDALLNDIWDISRHTTRLCMEDTFVDCPAYEQVFWVGDSRNEALINYYTFGDTALVKRCLRLVPGSRSQTPLYANQVPSGWSSVIPNWTFFWAQACKEFVDHAGDAEFAVEMWPHIRYTLDHYWLKRDERGLLSIDGWNLLDWAPIDQPNRGVVTHQNAFLCRTLQDVAALARIARDPDGAELYEARAERLREAVVRWLWSDDRQAFADCLREDGSLSDTFSVQTQVVAYLCGIAQKEREAAVRRHIVHPPESFVRIGSPFMAFFYYEALARMGDYGELLADMRRNYGQMVELGATACWEMYPNFAVNRANPEMPTRSHCHAWSAAPGYFLGAYVLGIRPSSSGWEEIVVEPQPVDLLWARGSVPHPAGGRIDVSWRIVAECEMQVRVWTPAGVRANVRLPEGFRGTIERAEF</sequence>
<feature type="domain" description="Alpha-L-rhamnosidase concanavalin-like" evidence="1">
    <location>
        <begin position="447"/>
        <end position="524"/>
    </location>
</feature>
<dbReference type="Proteomes" id="UP000256977">
    <property type="component" value="Unassembled WGS sequence"/>
</dbReference>
<evidence type="ECO:0000259" key="4">
    <source>
        <dbReference type="Pfam" id="PF17390"/>
    </source>
</evidence>
<dbReference type="Pfam" id="PF08531">
    <property type="entry name" value="Bac_rhamnosid_N"/>
    <property type="match status" value="1"/>
</dbReference>
<accession>A0A3D9KHD2</accession>
<feature type="domain" description="Alpha-L-rhamnosidase" evidence="5">
    <location>
        <begin position="223"/>
        <end position="400"/>
    </location>
</feature>
<dbReference type="OrthoDB" id="9815108at2"/>
<dbReference type="PANTHER" id="PTHR34987">
    <property type="entry name" value="C, PUTATIVE (AFU_ORTHOLOGUE AFUA_3G02880)-RELATED"/>
    <property type="match status" value="1"/>
</dbReference>
<dbReference type="SUPFAM" id="SSF49785">
    <property type="entry name" value="Galactose-binding domain-like"/>
    <property type="match status" value="1"/>
</dbReference>
<dbReference type="InterPro" id="IPR013737">
    <property type="entry name" value="Bac_rhamnosid_N"/>
</dbReference>
<dbReference type="InterPro" id="IPR008902">
    <property type="entry name" value="Rhamnosid_concanavalin"/>
</dbReference>
<proteinExistence type="predicted"/>
<evidence type="ECO:0000313" key="7">
    <source>
        <dbReference type="Proteomes" id="UP000256977"/>
    </source>
</evidence>
<dbReference type="InterPro" id="IPR048653">
    <property type="entry name" value="RhaB_D2"/>
</dbReference>
<dbReference type="Gene3D" id="2.60.120.260">
    <property type="entry name" value="Galactose-binding domain-like"/>
    <property type="match status" value="3"/>
</dbReference>
<dbReference type="PANTHER" id="PTHR34987:SF2">
    <property type="entry name" value="B, PUTATIVE (AFU_ORTHOLOGUE AFUA_7G05040)-RELATED"/>
    <property type="match status" value="1"/>
</dbReference>
<dbReference type="InterPro" id="IPR035396">
    <property type="entry name" value="Bac_rhamnosid6H"/>
</dbReference>
<gene>
    <name evidence="6" type="ORF">DFP98_105279</name>
</gene>
<protein>
    <submittedName>
        <fullName evidence="6">Alpha-L-rhamnosidase-like protein</fullName>
    </submittedName>
</protein>
<evidence type="ECO:0000259" key="3">
    <source>
        <dbReference type="Pfam" id="PF17389"/>
    </source>
</evidence>
<keyword evidence="7" id="KW-1185">Reference proteome</keyword>
<dbReference type="GO" id="GO:0005975">
    <property type="term" value="P:carbohydrate metabolic process"/>
    <property type="evidence" value="ECO:0007669"/>
    <property type="project" value="InterPro"/>
</dbReference>
<comment type="caution">
    <text evidence="6">The sequence shown here is derived from an EMBL/GenBank/DDBJ whole genome shotgun (WGS) entry which is preliminary data.</text>
</comment>
<dbReference type="InterPro" id="IPR012341">
    <property type="entry name" value="6hp_glycosidase-like_sf"/>
</dbReference>
<dbReference type="Pfam" id="PF17390">
    <property type="entry name" value="Bac_rhamnosid_C"/>
    <property type="match status" value="1"/>
</dbReference>
<dbReference type="Gene3D" id="1.50.10.10">
    <property type="match status" value="1"/>
</dbReference>
<dbReference type="EMBL" id="QRDZ01000005">
    <property type="protein sequence ID" value="RED85268.1"/>
    <property type="molecule type" value="Genomic_DNA"/>
</dbReference>
<evidence type="ECO:0000259" key="1">
    <source>
        <dbReference type="Pfam" id="PF05592"/>
    </source>
</evidence>
<name>A0A3D9KHD2_9BACL</name>
<dbReference type="Pfam" id="PF05592">
    <property type="entry name" value="Bac_rhamnosid"/>
    <property type="match status" value="1"/>
</dbReference>
<dbReference type="InterPro" id="IPR035398">
    <property type="entry name" value="Bac_rhamnosid_C"/>
</dbReference>
<dbReference type="InterPro" id="IPR008928">
    <property type="entry name" value="6-hairpin_glycosidase_sf"/>
</dbReference>
<reference evidence="6 7" key="1">
    <citation type="submission" date="2018-07" db="EMBL/GenBank/DDBJ databases">
        <title>Genomic Encyclopedia of Type Strains, Phase III (KMG-III): the genomes of soil and plant-associated and newly described type strains.</title>
        <authorList>
            <person name="Whitman W."/>
        </authorList>
    </citation>
    <scope>NUCLEOTIDE SEQUENCE [LARGE SCALE GENOMIC DNA]</scope>
    <source>
        <strain evidence="6 7">CECT 7287</strain>
    </source>
</reference>
<dbReference type="Gene3D" id="2.60.420.10">
    <property type="entry name" value="Maltose phosphorylase, domain 3"/>
    <property type="match status" value="1"/>
</dbReference>
<dbReference type="AlphaFoldDB" id="A0A3D9KHD2"/>
<dbReference type="Pfam" id="PF21557">
    <property type="entry name" value="RhaB_D2"/>
    <property type="match status" value="1"/>
</dbReference>
<organism evidence="6 7">
    <name type="scientific">Cohnella phaseoli</name>
    <dbReference type="NCBI Taxonomy" id="456490"/>
    <lineage>
        <taxon>Bacteria</taxon>
        <taxon>Bacillati</taxon>
        <taxon>Bacillota</taxon>
        <taxon>Bacilli</taxon>
        <taxon>Bacillales</taxon>
        <taxon>Paenibacillaceae</taxon>
        <taxon>Cohnella</taxon>
    </lineage>
</organism>
<feature type="domain" description="Alpha-L-rhamnosidase six-hairpin glycosidase" evidence="3">
    <location>
        <begin position="546"/>
        <end position="887"/>
    </location>
</feature>
<feature type="domain" description="Bacterial alpha-L-rhamnosidase N-terminal" evidence="2">
    <location>
        <begin position="39"/>
        <end position="182"/>
    </location>
</feature>
<evidence type="ECO:0000259" key="2">
    <source>
        <dbReference type="Pfam" id="PF08531"/>
    </source>
</evidence>
<feature type="domain" description="Alpha-L-rhamnosidase C-terminal" evidence="4">
    <location>
        <begin position="889"/>
        <end position="958"/>
    </location>
</feature>
<evidence type="ECO:0000259" key="5">
    <source>
        <dbReference type="Pfam" id="PF21557"/>
    </source>
</evidence>
<dbReference type="RefSeq" id="WP_116060263.1">
    <property type="nucleotide sequence ID" value="NZ_QRDZ01000005.1"/>
</dbReference>
<dbReference type="InterPro" id="IPR008979">
    <property type="entry name" value="Galactose-bd-like_sf"/>
</dbReference>
<evidence type="ECO:0000313" key="6">
    <source>
        <dbReference type="EMBL" id="RED85268.1"/>
    </source>
</evidence>
<dbReference type="Pfam" id="PF17389">
    <property type="entry name" value="Bac_rhamnosid6H"/>
    <property type="match status" value="1"/>
</dbReference>